<gene>
    <name evidence="1" type="ORF">NCTC9073_06003</name>
</gene>
<protein>
    <submittedName>
        <fullName evidence="1">Uncharacterized protein</fullName>
    </submittedName>
</protein>
<dbReference type="EMBL" id="UASD01000010">
    <property type="protein sequence ID" value="SPX19859.1"/>
    <property type="molecule type" value="Genomic_DNA"/>
</dbReference>
<organism evidence="1 2">
    <name type="scientific">Escherichia coli</name>
    <dbReference type="NCBI Taxonomy" id="562"/>
    <lineage>
        <taxon>Bacteria</taxon>
        <taxon>Pseudomonadati</taxon>
        <taxon>Pseudomonadota</taxon>
        <taxon>Gammaproteobacteria</taxon>
        <taxon>Enterobacterales</taxon>
        <taxon>Enterobacteriaceae</taxon>
        <taxon>Escherichia</taxon>
    </lineage>
</organism>
<evidence type="ECO:0000313" key="2">
    <source>
        <dbReference type="Proteomes" id="UP000250780"/>
    </source>
</evidence>
<evidence type="ECO:0000313" key="1">
    <source>
        <dbReference type="EMBL" id="SPX19859.1"/>
    </source>
</evidence>
<dbReference type="AlphaFoldDB" id="A0A2X1NLQ1"/>
<accession>A0A2X1NLQ1</accession>
<name>A0A2X1NLQ1_ECOLX</name>
<proteinExistence type="predicted"/>
<dbReference type="Proteomes" id="UP000250780">
    <property type="component" value="Unassembled WGS sequence"/>
</dbReference>
<sequence length="57" mass="6518">MFRKDFSFVNDVESNAEFSSDPEYFILSKLLPLIGRNDEQSVLSIILHEIWQGSVVG</sequence>
<reference evidence="1 2" key="1">
    <citation type="submission" date="2018-06" db="EMBL/GenBank/DDBJ databases">
        <authorList>
            <consortium name="Pathogen Informatics"/>
            <person name="Doyle S."/>
        </authorList>
    </citation>
    <scope>NUCLEOTIDE SEQUENCE [LARGE SCALE GENOMIC DNA]</scope>
    <source>
        <strain evidence="1 2">NCTC9073</strain>
    </source>
</reference>